<protein>
    <recommendedName>
        <fullName evidence="2">DUF927 domain-containing protein</fullName>
    </recommendedName>
</protein>
<gene>
    <name evidence="3" type="ordered locus">Maqu_0651</name>
</gene>
<dbReference type="STRING" id="351348.Maqu_0651"/>
<proteinExistence type="predicted"/>
<feature type="compositionally biased region" description="Low complexity" evidence="1">
    <location>
        <begin position="1"/>
        <end position="21"/>
    </location>
</feature>
<dbReference type="Pfam" id="PF06048">
    <property type="entry name" value="DUF927"/>
    <property type="match status" value="1"/>
</dbReference>
<reference evidence="4" key="1">
    <citation type="journal article" date="2011" name="Appl. Environ. Microbiol.">
        <title>Genomic potential of Marinobacter aquaeolei, a biogeochemical 'opportunitroph'.</title>
        <authorList>
            <person name="Singer E."/>
            <person name="Webb E.A."/>
            <person name="Nelson W.C."/>
            <person name="Heidelberg J.F."/>
            <person name="Ivanova N."/>
            <person name="Pati A."/>
            <person name="Edwards K.J."/>
        </authorList>
    </citation>
    <scope>NUCLEOTIDE SEQUENCE [LARGE SCALE GENOMIC DNA]</scope>
    <source>
        <strain evidence="4">ATCC 700491 / DSM 11845 / VT8</strain>
    </source>
</reference>
<evidence type="ECO:0000259" key="2">
    <source>
        <dbReference type="Pfam" id="PF06048"/>
    </source>
</evidence>
<evidence type="ECO:0000313" key="4">
    <source>
        <dbReference type="Proteomes" id="UP000000998"/>
    </source>
</evidence>
<dbReference type="AlphaFoldDB" id="A1TYD0"/>
<feature type="region of interest" description="Disordered" evidence="1">
    <location>
        <begin position="1"/>
        <end position="57"/>
    </location>
</feature>
<feature type="domain" description="DUF927" evidence="2">
    <location>
        <begin position="79"/>
        <end position="357"/>
    </location>
</feature>
<accession>A1TYD0</accession>
<dbReference type="OrthoDB" id="784829at2"/>
<dbReference type="KEGG" id="maq:Maqu_0651"/>
<dbReference type="eggNOG" id="COG4643">
    <property type="taxonomic scope" value="Bacteria"/>
</dbReference>
<dbReference type="InterPro" id="IPR009270">
    <property type="entry name" value="DUF927"/>
</dbReference>
<dbReference type="eggNOG" id="COG5519">
    <property type="taxonomic scope" value="Bacteria"/>
</dbReference>
<name>A1TYD0_MARN8</name>
<sequence>MTDQSPTPEKTGVTEVTGVTPSDDAGCSRNPGKKAEVTGVTITPLAPMDAPPENPAEPEIERSCFLTHDDWFQLNGKKYRPGLYWHGIKNPGEESQADIDDWIGAPIHARAMTHDEQGSNHGMLLEFADPQGRWKVWAAPMALLAGGDELLKELLKNGYRYDLRKKALFLQWMMGRYPKEHITAATCTGWSREEDAFVLPTHTIGNQAIRFQSEHAAADTYKTAGTLEGWRDSLAGLCVGNPVLILAVSTAFAGPLLLRAKRQHAGGGGIHLVGGSGTGKTGAAQMAASVWGGPDYVMTWRATGNGLEATAAARNDTLLPLDEIGESNAFEIGETVYALANGLGKQRAARTGGARLSARWRIVTLSTGEHTLATHMKKAGAGIKAGQEARLLDIQVDNRAFGTYDHLHGYPNGAAFNSAIKERSGRDYGHAGPAFIEALLNDTEDRAAQYNLLTTAHTFSARDGVEARAASTFTLIALAGEIATEYGLTGWPEGVALEAAADMFQSWKDNRGQGQTETRQVLEAVTAFIETHGDSRFTEIHPTSPEPVKASGQGRAGYWEDTTEGRVFLFTAAALEEAARGFDKRRIIETLDAEGWLIEKDTGKRSKLRRAGGKSTRLYAVLPRDAE</sequence>
<dbReference type="EMBL" id="CP000514">
    <property type="protein sequence ID" value="ABM17749.1"/>
    <property type="molecule type" value="Genomic_DNA"/>
</dbReference>
<organism evidence="3 4">
    <name type="scientific">Marinobacter nauticus (strain ATCC 700491 / DSM 11845 / VT8)</name>
    <name type="common">Marinobacter aquaeolei</name>
    <dbReference type="NCBI Taxonomy" id="351348"/>
    <lineage>
        <taxon>Bacteria</taxon>
        <taxon>Pseudomonadati</taxon>
        <taxon>Pseudomonadota</taxon>
        <taxon>Gammaproteobacteria</taxon>
        <taxon>Pseudomonadales</taxon>
        <taxon>Marinobacteraceae</taxon>
        <taxon>Marinobacter</taxon>
    </lineage>
</organism>
<dbReference type="Proteomes" id="UP000000998">
    <property type="component" value="Chromosome"/>
</dbReference>
<evidence type="ECO:0000313" key="3">
    <source>
        <dbReference type="EMBL" id="ABM17749.1"/>
    </source>
</evidence>
<dbReference type="HOGENOM" id="CLU_005630_4_2_6"/>
<evidence type="ECO:0000256" key="1">
    <source>
        <dbReference type="SAM" id="MobiDB-lite"/>
    </source>
</evidence>